<dbReference type="PROSITE" id="PS00631">
    <property type="entry name" value="CYTOSOL_AP"/>
    <property type="match status" value="1"/>
</dbReference>
<dbReference type="AlphaFoldDB" id="A0A099FEU8"/>
<dbReference type="SUPFAM" id="SSF53187">
    <property type="entry name" value="Zn-dependent exopeptidases"/>
    <property type="match status" value="1"/>
</dbReference>
<keyword evidence="12" id="KW-1185">Reference proteome</keyword>
<dbReference type="PRINTS" id="PR00481">
    <property type="entry name" value="LAMNOPPTDASE"/>
</dbReference>
<dbReference type="Pfam" id="PF00883">
    <property type="entry name" value="Peptidase_M17"/>
    <property type="match status" value="1"/>
</dbReference>
<comment type="similarity">
    <text evidence="3 8">Belongs to the peptidase M17 family.</text>
</comment>
<keyword evidence="7 8" id="KW-0464">Manganese</keyword>
<keyword evidence="4 8" id="KW-0031">Aminopeptidase</keyword>
<dbReference type="GO" id="GO:0006508">
    <property type="term" value="P:proteolysis"/>
    <property type="evidence" value="ECO:0007669"/>
    <property type="project" value="UniProtKB-KW"/>
</dbReference>
<dbReference type="InterPro" id="IPR011356">
    <property type="entry name" value="Leucine_aapep/pepB"/>
</dbReference>
<comment type="catalytic activity">
    <reaction evidence="2 8">
        <text>Release of an N-terminal amino acid, preferentially leucine, but not glutamic or aspartic acids.</text>
        <dbReference type="EC" id="3.4.11.10"/>
    </reaction>
</comment>
<protein>
    <recommendedName>
        <fullName evidence="8">Probable cytosol aminopeptidase</fullName>
        <ecNumber evidence="8">3.4.11.1</ecNumber>
    </recommendedName>
    <alternativeName>
        <fullName evidence="8">Leucine aminopeptidase</fullName>
        <shortName evidence="8">LAP</shortName>
        <ecNumber evidence="8">3.4.11.10</ecNumber>
    </alternativeName>
    <alternativeName>
        <fullName evidence="8">Leucyl aminopeptidase</fullName>
    </alternativeName>
</protein>
<comment type="catalytic activity">
    <reaction evidence="1 8">
        <text>Release of an N-terminal amino acid, Xaa-|-Yaa-, in which Xaa is preferably Leu, but may be other amino acids including Pro although not Arg or Lys, and Yaa may be Pro. Amino acid amides and methyl esters are also readily hydrolyzed, but rates on arylamides are exceedingly low.</text>
        <dbReference type="EC" id="3.4.11.1"/>
    </reaction>
</comment>
<dbReference type="InterPro" id="IPR000819">
    <property type="entry name" value="Peptidase_M17_C"/>
</dbReference>
<evidence type="ECO:0000313" key="12">
    <source>
        <dbReference type="Proteomes" id="UP000029917"/>
    </source>
</evidence>
<dbReference type="Proteomes" id="UP000029917">
    <property type="component" value="Unassembled WGS sequence"/>
</dbReference>
<reference evidence="11 12" key="2">
    <citation type="submission" date="2014-10" db="EMBL/GenBank/DDBJ databases">
        <title>Paracoccus sanguinis sp. nov., isolated from clinical specimens of New York State patients.</title>
        <authorList>
            <person name="Mingle L.A."/>
            <person name="Cole J.A."/>
            <person name="Lapierre P."/>
            <person name="Musser K.A."/>
        </authorList>
    </citation>
    <scope>NUCLEOTIDE SEQUENCE [LARGE SCALE GENOMIC DNA]</scope>
    <source>
        <strain evidence="11 12">HAMBI 3106</strain>
    </source>
</reference>
<keyword evidence="8" id="KW-0963">Cytoplasm</keyword>
<organism evidence="11 12">
    <name type="scientific">Paracoccus sphaerophysae</name>
    <dbReference type="NCBI Taxonomy" id="690417"/>
    <lineage>
        <taxon>Bacteria</taxon>
        <taxon>Pseudomonadati</taxon>
        <taxon>Pseudomonadota</taxon>
        <taxon>Alphaproteobacteria</taxon>
        <taxon>Rhodobacterales</taxon>
        <taxon>Paracoccaceae</taxon>
        <taxon>Paracoccus</taxon>
    </lineage>
</organism>
<dbReference type="HAMAP" id="MF_00181">
    <property type="entry name" value="Cytosol_peptidase_M17"/>
    <property type="match status" value="1"/>
</dbReference>
<evidence type="ECO:0000256" key="6">
    <source>
        <dbReference type="ARBA" id="ARBA00022801"/>
    </source>
</evidence>
<comment type="caution">
    <text evidence="11">The sequence shown here is derived from an EMBL/GenBank/DDBJ whole genome shotgun (WGS) entry which is preliminary data.</text>
</comment>
<dbReference type="GO" id="GO:0030145">
    <property type="term" value="F:manganese ion binding"/>
    <property type="evidence" value="ECO:0007669"/>
    <property type="project" value="UniProtKB-UniRule"/>
</dbReference>
<dbReference type="EC" id="3.4.11.10" evidence="8"/>
<feature type="active site" evidence="8">
    <location>
        <position position="391"/>
    </location>
</feature>
<comment type="function">
    <text evidence="8">Presumably involved in the processing and regular turnover of intracellular proteins. Catalyzes the removal of unsubstituted N-terminal amino acids from various peptides.</text>
</comment>
<dbReference type="GO" id="GO:0070006">
    <property type="term" value="F:metalloaminopeptidase activity"/>
    <property type="evidence" value="ECO:0007669"/>
    <property type="project" value="InterPro"/>
</dbReference>
<dbReference type="GO" id="GO:0005737">
    <property type="term" value="C:cytoplasm"/>
    <property type="evidence" value="ECO:0007669"/>
    <property type="project" value="UniProtKB-SubCell"/>
</dbReference>
<evidence type="ECO:0000256" key="7">
    <source>
        <dbReference type="ARBA" id="ARBA00023211"/>
    </source>
</evidence>
<dbReference type="Gene3D" id="3.40.630.10">
    <property type="entry name" value="Zn peptidases"/>
    <property type="match status" value="1"/>
</dbReference>
<feature type="active site" evidence="8">
    <location>
        <position position="317"/>
    </location>
</feature>
<keyword evidence="6 8" id="KW-0378">Hydrolase</keyword>
<name>A0A099FEU8_9RHOB</name>
<feature type="binding site" evidence="8">
    <location>
        <position position="389"/>
    </location>
    <ligand>
        <name>Mn(2+)</name>
        <dbReference type="ChEBI" id="CHEBI:29035"/>
        <label>2</label>
    </ligand>
</feature>
<dbReference type="STRING" id="690417.IC63_03860"/>
<keyword evidence="8" id="KW-0479">Metal-binding</keyword>
<dbReference type="NCBIfam" id="NF002077">
    <property type="entry name" value="PRK00913.2-4"/>
    <property type="match status" value="1"/>
</dbReference>
<feature type="binding site" evidence="8">
    <location>
        <position position="310"/>
    </location>
    <ligand>
        <name>Mn(2+)</name>
        <dbReference type="ChEBI" id="CHEBI:29035"/>
        <label>2</label>
    </ligand>
</feature>
<keyword evidence="5 8" id="KW-0645">Protease</keyword>
<evidence type="ECO:0000256" key="1">
    <source>
        <dbReference type="ARBA" id="ARBA00000135"/>
    </source>
</evidence>
<dbReference type="EMBL" id="JRKS01000007">
    <property type="protein sequence ID" value="KGJ08736.1"/>
    <property type="molecule type" value="Genomic_DNA"/>
</dbReference>
<evidence type="ECO:0000256" key="2">
    <source>
        <dbReference type="ARBA" id="ARBA00000967"/>
    </source>
</evidence>
<dbReference type="CDD" id="cd00433">
    <property type="entry name" value="Peptidase_M17"/>
    <property type="match status" value="1"/>
</dbReference>
<comment type="subcellular location">
    <subcellularLocation>
        <location evidence="8">Cytoplasm</location>
    </subcellularLocation>
</comment>
<accession>A0A099FEU8</accession>
<dbReference type="InterPro" id="IPR043472">
    <property type="entry name" value="Macro_dom-like"/>
</dbReference>
<gene>
    <name evidence="8" type="primary">pepA</name>
    <name evidence="11" type="ORF">IC63_03860</name>
</gene>
<feature type="binding site" evidence="8">
    <location>
        <position position="387"/>
    </location>
    <ligand>
        <name>Mn(2+)</name>
        <dbReference type="ChEBI" id="CHEBI:29035"/>
        <label>1</label>
    </ligand>
</feature>
<evidence type="ECO:0000313" key="11">
    <source>
        <dbReference type="EMBL" id="KGJ08736.1"/>
    </source>
</evidence>
<evidence type="ECO:0000256" key="9">
    <source>
        <dbReference type="SAM" id="MobiDB-lite"/>
    </source>
</evidence>
<comment type="cofactor">
    <cofactor evidence="8">
        <name>Mn(2+)</name>
        <dbReference type="ChEBI" id="CHEBI:29035"/>
    </cofactor>
    <text evidence="8">Binds 2 manganese ions per subunit.</text>
</comment>
<dbReference type="PANTHER" id="PTHR11963:SF23">
    <property type="entry name" value="CYTOSOL AMINOPEPTIDASE"/>
    <property type="match status" value="1"/>
</dbReference>
<proteinExistence type="inferred from homology"/>
<feature type="binding site" evidence="8">
    <location>
        <position position="328"/>
    </location>
    <ligand>
        <name>Mn(2+)</name>
        <dbReference type="ChEBI" id="CHEBI:29035"/>
        <label>2</label>
    </ligand>
</feature>
<reference evidence="11 12" key="1">
    <citation type="submission" date="2014-09" db="EMBL/GenBank/DDBJ databases">
        <authorList>
            <person name="McGinnis J.M."/>
            <person name="Wolfgang W.J."/>
        </authorList>
    </citation>
    <scope>NUCLEOTIDE SEQUENCE [LARGE SCALE GENOMIC DNA]</scope>
    <source>
        <strain evidence="11 12">HAMBI 3106</strain>
    </source>
</reference>
<feature type="domain" description="Cytosol aminopeptidase" evidence="10">
    <location>
        <begin position="385"/>
        <end position="392"/>
    </location>
</feature>
<evidence type="ECO:0000256" key="4">
    <source>
        <dbReference type="ARBA" id="ARBA00022438"/>
    </source>
</evidence>
<evidence type="ECO:0000256" key="3">
    <source>
        <dbReference type="ARBA" id="ARBA00009528"/>
    </source>
</evidence>
<dbReference type="Gene3D" id="3.40.220.10">
    <property type="entry name" value="Leucine Aminopeptidase, subunit E, domain 1"/>
    <property type="match status" value="1"/>
</dbReference>
<dbReference type="NCBIfam" id="NF002075">
    <property type="entry name" value="PRK00913.2-2"/>
    <property type="match status" value="1"/>
</dbReference>
<dbReference type="OrthoDB" id="9809354at2"/>
<dbReference type="InterPro" id="IPR023042">
    <property type="entry name" value="Peptidase_M17_leu_NH2_pept"/>
</dbReference>
<feature type="binding site" evidence="8">
    <location>
        <position position="389"/>
    </location>
    <ligand>
        <name>Mn(2+)</name>
        <dbReference type="ChEBI" id="CHEBI:29035"/>
        <label>1</label>
    </ligand>
</feature>
<evidence type="ECO:0000259" key="10">
    <source>
        <dbReference type="PROSITE" id="PS00631"/>
    </source>
</evidence>
<feature type="region of interest" description="Disordered" evidence="9">
    <location>
        <begin position="176"/>
        <end position="198"/>
    </location>
</feature>
<feature type="binding site" evidence="8">
    <location>
        <position position="310"/>
    </location>
    <ligand>
        <name>Mn(2+)</name>
        <dbReference type="ChEBI" id="CHEBI:29035"/>
        <label>1</label>
    </ligand>
</feature>
<dbReference type="PANTHER" id="PTHR11963">
    <property type="entry name" value="LEUCINE AMINOPEPTIDASE-RELATED"/>
    <property type="match status" value="1"/>
</dbReference>
<feature type="binding site" evidence="8">
    <location>
        <position position="305"/>
    </location>
    <ligand>
        <name>Mn(2+)</name>
        <dbReference type="ChEBI" id="CHEBI:29035"/>
        <label>2</label>
    </ligand>
</feature>
<evidence type="ECO:0000256" key="8">
    <source>
        <dbReference type="HAMAP-Rule" id="MF_00181"/>
    </source>
</evidence>
<sequence>MTHPVEIRFMPASDADLTARKGRLALLIGDRGQTPRGLPPALRRGLARALESKAWADVKPGAAMELAFPAGIAADAVQLVRLPRKADAATARKAGAAIGARIGKGEVTVVAPAHDRIAEVALGIALKGYDFSVYKSRPGDHAEGEAAEDLPVTAPQAVSHSGAMPDARLVDSAGAETVPEPDRAAADAPSEPPQPDKASVTILCPDPEAVARAAGDGAALAEGVFFTRDLVNEPANVLTTSDFADRLLAMQELGLEVEVLDEHELSRLGMRALLAVGQGSESPSKVVVMRWNGGGDEPPLALVGKGVVFDSGGISIKPAQGMEEMTMDMGGAGVVAGVMRTLALRRARANVVGLVGLVENMPDGRAQRPGDIVRSMKGDMIEVINTDAEGRLVLADVLWYAQDRFQPAAVVNLATLTGAIIVALGHENAGLFANDDALAEGLLKAAAAEGEGLWRMPLAPAYDEIIKSRLADVKNSGGRAAGSITAAQFLQRFIRKGTPWAHLDIAGVALPPGETTLAPKGATGWGVMTLDRLIRDRFEARPSGDR</sequence>
<evidence type="ECO:0000256" key="5">
    <source>
        <dbReference type="ARBA" id="ARBA00022670"/>
    </source>
</evidence>
<dbReference type="EC" id="3.4.11.1" evidence="8"/>